<accession>A0A4Q5J4A6</accession>
<feature type="domain" description="STAS" evidence="2">
    <location>
        <begin position="144"/>
        <end position="238"/>
    </location>
</feature>
<dbReference type="InterPro" id="IPR058548">
    <property type="entry name" value="MlaB-like_STAS"/>
</dbReference>
<dbReference type="OrthoDB" id="9793697at2"/>
<evidence type="ECO:0000259" key="2">
    <source>
        <dbReference type="PROSITE" id="PS50801"/>
    </source>
</evidence>
<evidence type="ECO:0000313" key="3">
    <source>
        <dbReference type="EMBL" id="RYU13467.1"/>
    </source>
</evidence>
<sequence>MAPGWVTTWYPRSSSTSTAAAWMFSRTRAFMATTVGGPRRPSGRAVPAWNGRTKRELPAVTDHHPTGSREPHVTGSCVPGDSRTSYVGISVVVRRPHRRGCATIEIDGAARCAVPGRDTAMHQPLQRSDLLQILLVPSPPCLRLYLRGELDLCSAVEMPCDSWSSRPDLTKVLVDLRELTFCDAAGLNALLTFGRIHEAQGRSVAVVRATPFLRRMMRLCGITDRLSTAAPASRSALV</sequence>
<dbReference type="AlphaFoldDB" id="A0A4Q5J4A6"/>
<dbReference type="InterPro" id="IPR002645">
    <property type="entry name" value="STAS_dom"/>
</dbReference>
<dbReference type="EMBL" id="SDPU01000018">
    <property type="protein sequence ID" value="RYU13467.1"/>
    <property type="molecule type" value="Genomic_DNA"/>
</dbReference>
<dbReference type="Pfam" id="PF13466">
    <property type="entry name" value="STAS_2"/>
    <property type="match status" value="1"/>
</dbReference>
<organism evidence="3 4">
    <name type="scientific">Nocardioides iriomotensis</name>
    <dbReference type="NCBI Taxonomy" id="715784"/>
    <lineage>
        <taxon>Bacteria</taxon>
        <taxon>Bacillati</taxon>
        <taxon>Actinomycetota</taxon>
        <taxon>Actinomycetes</taxon>
        <taxon>Propionibacteriales</taxon>
        <taxon>Nocardioidaceae</taxon>
        <taxon>Nocardioides</taxon>
    </lineage>
</organism>
<feature type="region of interest" description="Disordered" evidence="1">
    <location>
        <begin position="34"/>
        <end position="78"/>
    </location>
</feature>
<gene>
    <name evidence="3" type="ORF">ETU37_06460</name>
</gene>
<protein>
    <submittedName>
        <fullName evidence="3">Anti-sigma factor antagonist</fullName>
    </submittedName>
</protein>
<dbReference type="Gene3D" id="3.30.750.24">
    <property type="entry name" value="STAS domain"/>
    <property type="match status" value="1"/>
</dbReference>
<dbReference type="Proteomes" id="UP000291189">
    <property type="component" value="Unassembled WGS sequence"/>
</dbReference>
<name>A0A4Q5J4A6_9ACTN</name>
<dbReference type="SUPFAM" id="SSF52091">
    <property type="entry name" value="SpoIIaa-like"/>
    <property type="match status" value="1"/>
</dbReference>
<evidence type="ECO:0000256" key="1">
    <source>
        <dbReference type="SAM" id="MobiDB-lite"/>
    </source>
</evidence>
<reference evidence="3 4" key="1">
    <citation type="submission" date="2019-01" db="EMBL/GenBank/DDBJ databases">
        <title>Nocardioides guangzhouensis sp. nov., an actinobacterium isolated from soil.</title>
        <authorList>
            <person name="Fu Y."/>
            <person name="Cai Y."/>
            <person name="Lin Z."/>
            <person name="Chen P."/>
        </authorList>
    </citation>
    <scope>NUCLEOTIDE SEQUENCE [LARGE SCALE GENOMIC DNA]</scope>
    <source>
        <strain evidence="3 4">NBRC 105384</strain>
    </source>
</reference>
<proteinExistence type="predicted"/>
<keyword evidence="4" id="KW-1185">Reference proteome</keyword>
<dbReference type="InterPro" id="IPR036513">
    <property type="entry name" value="STAS_dom_sf"/>
</dbReference>
<dbReference type="CDD" id="cd07043">
    <property type="entry name" value="STAS_anti-anti-sigma_factors"/>
    <property type="match status" value="1"/>
</dbReference>
<evidence type="ECO:0000313" key="4">
    <source>
        <dbReference type="Proteomes" id="UP000291189"/>
    </source>
</evidence>
<comment type="caution">
    <text evidence="3">The sequence shown here is derived from an EMBL/GenBank/DDBJ whole genome shotgun (WGS) entry which is preliminary data.</text>
</comment>
<dbReference type="PROSITE" id="PS50801">
    <property type="entry name" value="STAS"/>
    <property type="match status" value="1"/>
</dbReference>
<feature type="compositionally biased region" description="Basic and acidic residues" evidence="1">
    <location>
        <begin position="53"/>
        <end position="72"/>
    </location>
</feature>